<dbReference type="InterPro" id="IPR036833">
    <property type="entry name" value="BetaGal_dom3_sf"/>
</dbReference>
<dbReference type="SMART" id="SM01029">
    <property type="entry name" value="BetaGal_dom2"/>
    <property type="match status" value="1"/>
</dbReference>
<dbReference type="SUPFAM" id="SSF117100">
    <property type="entry name" value="Beta-galactosidase LacA, domain 3"/>
    <property type="match status" value="1"/>
</dbReference>
<name>A0A8H5CSG0_9AGAR</name>
<dbReference type="SUPFAM" id="SSF51445">
    <property type="entry name" value="(Trans)glycosidases"/>
    <property type="match status" value="1"/>
</dbReference>
<dbReference type="InterPro" id="IPR008979">
    <property type="entry name" value="Galactose-bd-like_sf"/>
</dbReference>
<dbReference type="Pfam" id="PF10435">
    <property type="entry name" value="BetaGal_dom2"/>
    <property type="match status" value="1"/>
</dbReference>
<evidence type="ECO:0000313" key="11">
    <source>
        <dbReference type="EMBL" id="KAF5347194.1"/>
    </source>
</evidence>
<feature type="domain" description="Beta-galactosidase" evidence="10">
    <location>
        <begin position="393"/>
        <end position="568"/>
    </location>
</feature>
<dbReference type="InterPro" id="IPR025972">
    <property type="entry name" value="BetaGal_dom3"/>
</dbReference>
<comment type="catalytic activity">
    <reaction evidence="1">
        <text>Hydrolysis of terminal non-reducing beta-D-galactose residues in beta-D-galactosides.</text>
        <dbReference type="EC" id="3.2.1.23"/>
    </reaction>
</comment>
<keyword evidence="4 9" id="KW-0732">Signal</keyword>
<keyword evidence="6" id="KW-0325">Glycoprotein</keyword>
<proteinExistence type="inferred from homology"/>
<dbReference type="GO" id="GO:0004565">
    <property type="term" value="F:beta-galactosidase activity"/>
    <property type="evidence" value="ECO:0007669"/>
    <property type="project" value="UniProtKB-EC"/>
</dbReference>
<protein>
    <recommendedName>
        <fullName evidence="3">beta-galactosidase</fullName>
        <ecNumber evidence="3">3.2.1.23</ecNumber>
    </recommendedName>
</protein>
<dbReference type="InterPro" id="IPR031330">
    <property type="entry name" value="Gly_Hdrlase_35_cat"/>
</dbReference>
<dbReference type="Proteomes" id="UP000559256">
    <property type="component" value="Unassembled WGS sequence"/>
</dbReference>
<dbReference type="InterPro" id="IPR018954">
    <property type="entry name" value="Betagal_dom2"/>
</dbReference>
<dbReference type="GO" id="GO:0005975">
    <property type="term" value="P:carbohydrate metabolic process"/>
    <property type="evidence" value="ECO:0007669"/>
    <property type="project" value="InterPro"/>
</dbReference>
<accession>A0A8H5CSG0</accession>
<reference evidence="11 12" key="1">
    <citation type="journal article" date="2020" name="ISME J.">
        <title>Uncovering the hidden diversity of litter-decomposition mechanisms in mushroom-forming fungi.</title>
        <authorList>
            <person name="Floudas D."/>
            <person name="Bentzer J."/>
            <person name="Ahren D."/>
            <person name="Johansson T."/>
            <person name="Persson P."/>
            <person name="Tunlid A."/>
        </authorList>
    </citation>
    <scope>NUCLEOTIDE SEQUENCE [LARGE SCALE GENOMIC DNA]</scope>
    <source>
        <strain evidence="11 12">CBS 291.85</strain>
    </source>
</reference>
<dbReference type="EMBL" id="JAACJM010000096">
    <property type="protein sequence ID" value="KAF5347194.1"/>
    <property type="molecule type" value="Genomic_DNA"/>
</dbReference>
<dbReference type="Gene3D" id="2.60.120.260">
    <property type="entry name" value="Galactose-binding domain-like"/>
    <property type="match status" value="2"/>
</dbReference>
<gene>
    <name evidence="11" type="ORF">D9758_011077</name>
</gene>
<dbReference type="Gene3D" id="3.20.20.80">
    <property type="entry name" value="Glycosidases"/>
    <property type="match status" value="1"/>
</dbReference>
<evidence type="ECO:0000256" key="8">
    <source>
        <dbReference type="RuleBase" id="RU003679"/>
    </source>
</evidence>
<evidence type="ECO:0000256" key="9">
    <source>
        <dbReference type="SAM" id="SignalP"/>
    </source>
</evidence>
<dbReference type="Pfam" id="PF13364">
    <property type="entry name" value="BetaGal_ABD2"/>
    <property type="match status" value="2"/>
</dbReference>
<dbReference type="Pfam" id="PF13363">
    <property type="entry name" value="BetaGal_dom3"/>
    <property type="match status" value="1"/>
</dbReference>
<dbReference type="AlphaFoldDB" id="A0A8H5CSG0"/>
<dbReference type="InterPro" id="IPR001944">
    <property type="entry name" value="Glycoside_Hdrlase_35"/>
</dbReference>
<evidence type="ECO:0000259" key="10">
    <source>
        <dbReference type="SMART" id="SM01029"/>
    </source>
</evidence>
<dbReference type="SUPFAM" id="SSF49785">
    <property type="entry name" value="Galactose-binding domain-like"/>
    <property type="match status" value="2"/>
</dbReference>
<evidence type="ECO:0000256" key="5">
    <source>
        <dbReference type="ARBA" id="ARBA00022801"/>
    </source>
</evidence>
<evidence type="ECO:0000256" key="1">
    <source>
        <dbReference type="ARBA" id="ARBA00001412"/>
    </source>
</evidence>
<keyword evidence="5" id="KW-0378">Hydrolase</keyword>
<evidence type="ECO:0000313" key="12">
    <source>
        <dbReference type="Proteomes" id="UP000559256"/>
    </source>
</evidence>
<comment type="similarity">
    <text evidence="2 8">Belongs to the glycosyl hydrolase 35 family.</text>
</comment>
<organism evidence="11 12">
    <name type="scientific">Tetrapyrgos nigripes</name>
    <dbReference type="NCBI Taxonomy" id="182062"/>
    <lineage>
        <taxon>Eukaryota</taxon>
        <taxon>Fungi</taxon>
        <taxon>Dikarya</taxon>
        <taxon>Basidiomycota</taxon>
        <taxon>Agaricomycotina</taxon>
        <taxon>Agaricomycetes</taxon>
        <taxon>Agaricomycetidae</taxon>
        <taxon>Agaricales</taxon>
        <taxon>Marasmiineae</taxon>
        <taxon>Marasmiaceae</taxon>
        <taxon>Tetrapyrgos</taxon>
    </lineage>
</organism>
<evidence type="ECO:0000256" key="3">
    <source>
        <dbReference type="ARBA" id="ARBA00012756"/>
    </source>
</evidence>
<evidence type="ECO:0000256" key="4">
    <source>
        <dbReference type="ARBA" id="ARBA00022729"/>
    </source>
</evidence>
<evidence type="ECO:0000256" key="2">
    <source>
        <dbReference type="ARBA" id="ARBA00009809"/>
    </source>
</evidence>
<dbReference type="SUPFAM" id="SSF51011">
    <property type="entry name" value="Glycosyl hydrolase domain"/>
    <property type="match status" value="1"/>
</dbReference>
<dbReference type="Pfam" id="PF01301">
    <property type="entry name" value="Glyco_hydro_35"/>
    <property type="match status" value="1"/>
</dbReference>
<feature type="chain" id="PRO_5034271792" description="beta-galactosidase" evidence="9">
    <location>
        <begin position="22"/>
        <end position="1014"/>
    </location>
</feature>
<dbReference type="InterPro" id="IPR017853">
    <property type="entry name" value="GH"/>
</dbReference>
<evidence type="ECO:0000256" key="7">
    <source>
        <dbReference type="ARBA" id="ARBA00023295"/>
    </source>
</evidence>
<evidence type="ECO:0000256" key="6">
    <source>
        <dbReference type="ARBA" id="ARBA00023180"/>
    </source>
</evidence>
<keyword evidence="7" id="KW-0326">Glycosidase</keyword>
<dbReference type="OrthoDB" id="1657402at2759"/>
<dbReference type="Gene3D" id="2.60.390.10">
    <property type="entry name" value="Beta-galactosidase, domain 3"/>
    <property type="match status" value="1"/>
</dbReference>
<dbReference type="InterPro" id="IPR025300">
    <property type="entry name" value="BetaGal_jelly_roll_dom"/>
</dbReference>
<dbReference type="PRINTS" id="PR00742">
    <property type="entry name" value="GLHYDRLASE35"/>
</dbReference>
<dbReference type="InterPro" id="IPR037110">
    <property type="entry name" value="Betagal_dom2_sf"/>
</dbReference>
<dbReference type="EC" id="3.2.1.23" evidence="3"/>
<sequence>MWPLSLSLWCLCALSLVQVHAFAYTLLDSPLFQRDHPLINNTGLTDQVGWDKYSFFIRGKRVFIQSGEFHGFRLPSQTLWTDIMQKAKAAGLNTISIYSHWGLINPKAGELDFEGPNALQPLFDAAKEAGLFIIARPGPYINSETTAGGIPGHVLTLPGDTPWNLYNGILRSNQTNYHDAWQDYINAIVSTIADNQITKGGPVIMLQLDNEYYNGPGQNEYIEQLKDAARRLGIVVPTSHNDAGLFQNLLDIPDIYGFDAYPLTLSGCTTPEVWRDLPTNWRSYHEQVTPEIPLLIPEYQGGAFQHRGGQTNEMCRKLTNTNSQRVLNHAMWASGSTGMDFYMFFGGTNWGQIPYPEADTSYEWAAAMFESRELSEKYYELKLQSMFLRSFPDLRMTDLIEEDSTTVPGVTLTFLKNPDTGAEFHFARHTTIGSWDIIKFTREIAGVEVPHLLPGRDSIITTANIPCGGRCKLAYSTASLFSHLTVDGKDVLVAYAFNDTTYEMAFGFNSEPQVKISGANHPEMHFDQKRKHLVISFTEAPGLTAITMTSDGADTILLLADYPTATRLWMPSIAGTGSDHPEYVDISATTPFLVSGPYLVRNATVDGETLSLWGDLNNDTDITLLAPQDVRNVNWNGQALTLSTPTEWGALTASLTGPRATVDLPTLGSLDWRFADSLPEISASFDNSSMTPANHTYTTSKFPSYYGKPWILYADDYGYHAGNLVWRGSFEHGDNMTAPTAVNVSISGGAHFAASVWLNGHYLGPSFIPNSPTNNESFPVSEDMLVDGTNHVTVLQDHMGHNLAGEIVCCTPGGRQRDLQSPKGLQGYFLVGRDEAEQFTGWKVVGNLGGEDFPDKTRKILNEGGLFGERAGWHLPGFDHTQWEKRTPMEGLTKPGVGFFRATFNLNIPDGFDVPLKFVFSSDQGHYRAQLYINGWMMGKRIADLGPQTAFVVQEGILNYRGENTIAVSLWALEDQPEDLRIPSLELVMSGIYSGGVGHASVHSPTWQDLRGSK</sequence>
<dbReference type="Gene3D" id="2.102.20.10">
    <property type="entry name" value="Beta-galactosidase, domain 2"/>
    <property type="match status" value="1"/>
</dbReference>
<dbReference type="PANTHER" id="PTHR23421">
    <property type="entry name" value="BETA-GALACTOSIDASE RELATED"/>
    <property type="match status" value="1"/>
</dbReference>
<feature type="signal peptide" evidence="9">
    <location>
        <begin position="1"/>
        <end position="21"/>
    </location>
</feature>
<keyword evidence="12" id="KW-1185">Reference proteome</keyword>
<comment type="caution">
    <text evidence="11">The sequence shown here is derived from an EMBL/GenBank/DDBJ whole genome shotgun (WGS) entry which is preliminary data.</text>
</comment>